<evidence type="ECO:0000256" key="11">
    <source>
        <dbReference type="ARBA" id="ARBA00023136"/>
    </source>
</evidence>
<dbReference type="Pfam" id="PF11711">
    <property type="entry name" value="Tim54"/>
    <property type="match status" value="1"/>
</dbReference>
<keyword evidence="6" id="KW-0999">Mitochondrion inner membrane</keyword>
<keyword evidence="10" id="KW-0496">Mitochondrion</keyword>
<dbReference type="AlphaFoldDB" id="A0A9W8B7T4"/>
<gene>
    <name evidence="13" type="primary">TIM54</name>
    <name evidence="13" type="ORF">H4R34_002611</name>
</gene>
<evidence type="ECO:0000256" key="1">
    <source>
        <dbReference type="ARBA" id="ARBA00004434"/>
    </source>
</evidence>
<name>A0A9W8B7T4_9FUNG</name>
<dbReference type="GO" id="GO:0005743">
    <property type="term" value="C:mitochondrial inner membrane"/>
    <property type="evidence" value="ECO:0007669"/>
    <property type="project" value="UniProtKB-SubCell"/>
</dbReference>
<dbReference type="EMBL" id="JANBQB010000188">
    <property type="protein sequence ID" value="KAJ1980016.1"/>
    <property type="molecule type" value="Genomic_DNA"/>
</dbReference>
<dbReference type="Proteomes" id="UP001151582">
    <property type="component" value="Unassembled WGS sequence"/>
</dbReference>
<evidence type="ECO:0000256" key="12">
    <source>
        <dbReference type="SAM" id="MobiDB-lite"/>
    </source>
</evidence>
<keyword evidence="7" id="KW-0653">Protein transport</keyword>
<evidence type="ECO:0000256" key="7">
    <source>
        <dbReference type="ARBA" id="ARBA00022927"/>
    </source>
</evidence>
<organism evidence="13 14">
    <name type="scientific">Dimargaris verticillata</name>
    <dbReference type="NCBI Taxonomy" id="2761393"/>
    <lineage>
        <taxon>Eukaryota</taxon>
        <taxon>Fungi</taxon>
        <taxon>Fungi incertae sedis</taxon>
        <taxon>Zoopagomycota</taxon>
        <taxon>Kickxellomycotina</taxon>
        <taxon>Dimargaritomycetes</taxon>
        <taxon>Dimargaritales</taxon>
        <taxon>Dimargaritaceae</taxon>
        <taxon>Dimargaris</taxon>
    </lineage>
</organism>
<protein>
    <recommendedName>
        <fullName evidence="3">Mitochondrial import inner membrane translocase subunit TIM54</fullName>
    </recommendedName>
</protein>
<dbReference type="GO" id="GO:0015031">
    <property type="term" value="P:protein transport"/>
    <property type="evidence" value="ECO:0007669"/>
    <property type="project" value="UniProtKB-KW"/>
</dbReference>
<keyword evidence="11" id="KW-0472">Membrane</keyword>
<keyword evidence="8" id="KW-1133">Transmembrane helix</keyword>
<evidence type="ECO:0000313" key="14">
    <source>
        <dbReference type="Proteomes" id="UP001151582"/>
    </source>
</evidence>
<feature type="region of interest" description="Disordered" evidence="12">
    <location>
        <begin position="230"/>
        <end position="251"/>
    </location>
</feature>
<evidence type="ECO:0000256" key="8">
    <source>
        <dbReference type="ARBA" id="ARBA00022989"/>
    </source>
</evidence>
<evidence type="ECO:0000256" key="3">
    <source>
        <dbReference type="ARBA" id="ARBA00020796"/>
    </source>
</evidence>
<evidence type="ECO:0000256" key="9">
    <source>
        <dbReference type="ARBA" id="ARBA00023010"/>
    </source>
</evidence>
<dbReference type="OrthoDB" id="5598305at2759"/>
<evidence type="ECO:0000256" key="6">
    <source>
        <dbReference type="ARBA" id="ARBA00022792"/>
    </source>
</evidence>
<feature type="compositionally biased region" description="Low complexity" evidence="12">
    <location>
        <begin position="122"/>
        <end position="144"/>
    </location>
</feature>
<evidence type="ECO:0000313" key="13">
    <source>
        <dbReference type="EMBL" id="KAJ1980016.1"/>
    </source>
</evidence>
<dbReference type="InterPro" id="IPR021056">
    <property type="entry name" value="Mt_import_IM_translocase_Tim54"/>
</dbReference>
<keyword evidence="9" id="KW-0811">Translocation</keyword>
<comment type="subcellular location">
    <subcellularLocation>
        <location evidence="1">Mitochondrion inner membrane</location>
        <topology evidence="1">Single-pass membrane protein</topology>
    </subcellularLocation>
</comment>
<feature type="region of interest" description="Disordered" evidence="12">
    <location>
        <begin position="120"/>
        <end position="149"/>
    </location>
</feature>
<proteinExistence type="inferred from homology"/>
<reference evidence="13" key="1">
    <citation type="submission" date="2022-07" db="EMBL/GenBank/DDBJ databases">
        <title>Phylogenomic reconstructions and comparative analyses of Kickxellomycotina fungi.</title>
        <authorList>
            <person name="Reynolds N.K."/>
            <person name="Stajich J.E."/>
            <person name="Barry K."/>
            <person name="Grigoriev I.V."/>
            <person name="Crous P."/>
            <person name="Smith M.E."/>
        </authorList>
    </citation>
    <scope>NUCLEOTIDE SEQUENCE</scope>
    <source>
        <strain evidence="13">RSA 567</strain>
    </source>
</reference>
<keyword evidence="5" id="KW-0812">Transmembrane</keyword>
<evidence type="ECO:0000256" key="5">
    <source>
        <dbReference type="ARBA" id="ARBA00022692"/>
    </source>
</evidence>
<comment type="similarity">
    <text evidence="2">Belongs to the TIM54 family.</text>
</comment>
<keyword evidence="14" id="KW-1185">Reference proteome</keyword>
<evidence type="ECO:0000256" key="2">
    <source>
        <dbReference type="ARBA" id="ARBA00006355"/>
    </source>
</evidence>
<feature type="compositionally biased region" description="Low complexity" evidence="12">
    <location>
        <begin position="231"/>
        <end position="247"/>
    </location>
</feature>
<evidence type="ECO:0000256" key="4">
    <source>
        <dbReference type="ARBA" id="ARBA00022448"/>
    </source>
</evidence>
<comment type="caution">
    <text evidence="13">The sequence shown here is derived from an EMBL/GenBank/DDBJ whole genome shotgun (WGS) entry which is preliminary data.</text>
</comment>
<evidence type="ECO:0000256" key="10">
    <source>
        <dbReference type="ARBA" id="ARBA00023128"/>
    </source>
</evidence>
<accession>A0A9W8B7T4</accession>
<keyword evidence="4" id="KW-0813">Transport</keyword>
<sequence length="367" mass="39726">MAGFKLPSPKTTAVVSVLGGLVGLKKYDNYKCDQIRDAFKREAQVKAQEPLGPFDMPSKVVVYLTPPPGDGIHKSRIFFREYVKPIFDAAALDYDVVEGSEAGDVHSRVAEELKQRRREVIQSENELPSLSSPSVPALPSQQPPNLAKQQNPALFPKIAIGRNTWVEVLNGLSEGATESLKVAPEPTPELITDATDAVVAPTTASEADNMTEPPATTTPVVESDTPAIFESAASPSPSTPSADTTALAPPPIDYDSMDRGVIPPLPTLGFINFQNRVGWTSIPRRIFGFFHDAPQVQTIGAQALCIALERQRPWNAATDGDLGTEDNTVHQLSPDDVMPLVMESRVLSLLSTYERPTPNDKEAATFD</sequence>